<dbReference type="SUPFAM" id="SSF53920">
    <property type="entry name" value="Fe-only hydrogenase"/>
    <property type="match status" value="1"/>
</dbReference>
<evidence type="ECO:0000259" key="6">
    <source>
        <dbReference type="PROSITE" id="PS51656"/>
    </source>
</evidence>
<dbReference type="RefSeq" id="WP_343769432.1">
    <property type="nucleotide sequence ID" value="NZ_BAAACF010000001.1"/>
</dbReference>
<accession>A0ABP3U8R8</accession>
<protein>
    <submittedName>
        <fullName evidence="7">[Fe-Fe] hydrogenase large subunit C-terminal domain-containing protein</fullName>
    </submittedName>
</protein>
<gene>
    <name evidence="7" type="ORF">GCM10008905_21080</name>
</gene>
<dbReference type="InterPro" id="IPR035965">
    <property type="entry name" value="PAS-like_dom_sf"/>
</dbReference>
<dbReference type="Gene3D" id="3.30.450.20">
    <property type="entry name" value="PAS domain"/>
    <property type="match status" value="1"/>
</dbReference>
<evidence type="ECO:0000256" key="4">
    <source>
        <dbReference type="ARBA" id="ARBA00023014"/>
    </source>
</evidence>
<dbReference type="InterPro" id="IPR050340">
    <property type="entry name" value="Cytosolic_Fe-S_CAF"/>
</dbReference>
<dbReference type="EMBL" id="BAAACF010000001">
    <property type="protein sequence ID" value="GAA0725562.1"/>
    <property type="molecule type" value="Genomic_DNA"/>
</dbReference>
<sequence length="573" mass="65385">MSYMNFSRANCKNCYKCLRYCPVKAIKFENEQAEIIEKRCINCGHCLVVCPQNARKVTSDLALVKEAIAKGKKVVGSIAPSFPGYFLGKEVGFISSLEKLGFYKVEETAIGAEVTTNLYKEYIKSHKRNSYITTCCPSANYLIEKYFPKLISQALPIVSPMIAHGKLIKKFYGEDCFTVFIGPCLTKIVEKEEYNGESPVNAVLTFEEINEWLEDEGIDLEKLNEKRKEEYFLDFGRNYPIHGGILNSIQNLEEVKDYEKISVDGIEECMELFEAMEKGEVENLLVEVSACKGSCIGGPSRIVKDEYFKRLKGVKDYNKRLKEKSLEKVTLNLQELNFTKVLKDKIVYNEEPYSEKLEEIMKTMGKYNIEDELNCGVCGYDTCRNKAKAIYNNMAEPTMCLNHMRSKAESISNLIFENTITCVILLDGDLNIKEINPAGERIFSVRRENIKDKPISILMGDEDFKYVKENNTSIIGKRIAIPQYNVVFMENIVYLPEQDLIMASMMNVIEEEKNRKELIKVKENTLNAAQEVIEKQMRVAQEIASLLGETTAETKIILSKLKKVVEGEEGEIR</sequence>
<evidence type="ECO:0000313" key="7">
    <source>
        <dbReference type="EMBL" id="GAA0725562.1"/>
    </source>
</evidence>
<dbReference type="Gene3D" id="3.40.950.10">
    <property type="entry name" value="Fe-only Hydrogenase (Larger Subunit), Chain L, domain 3"/>
    <property type="match status" value="1"/>
</dbReference>
<reference evidence="8" key="1">
    <citation type="journal article" date="2019" name="Int. J. Syst. Evol. Microbiol.">
        <title>The Global Catalogue of Microorganisms (GCM) 10K type strain sequencing project: providing services to taxonomists for standard genome sequencing and annotation.</title>
        <authorList>
            <consortium name="The Broad Institute Genomics Platform"/>
            <consortium name="The Broad Institute Genome Sequencing Center for Infectious Disease"/>
            <person name="Wu L."/>
            <person name="Ma J."/>
        </authorList>
    </citation>
    <scope>NUCLEOTIDE SEQUENCE [LARGE SCALE GENOMIC DNA]</scope>
    <source>
        <strain evidence="8">JCM 1405</strain>
    </source>
</reference>
<name>A0ABP3U8R8_9CLOT</name>
<dbReference type="PROSITE" id="PS00198">
    <property type="entry name" value="4FE4S_FER_1"/>
    <property type="match status" value="1"/>
</dbReference>
<keyword evidence="8" id="KW-1185">Reference proteome</keyword>
<keyword evidence="2" id="KW-0479">Metal-binding</keyword>
<evidence type="ECO:0000256" key="2">
    <source>
        <dbReference type="ARBA" id="ARBA00022723"/>
    </source>
</evidence>
<dbReference type="InterPro" id="IPR017900">
    <property type="entry name" value="4Fe4S_Fe_S_CS"/>
</dbReference>
<dbReference type="InterPro" id="IPR009016">
    <property type="entry name" value="Fe_hydrogenase"/>
</dbReference>
<dbReference type="InterPro" id="IPR007202">
    <property type="entry name" value="4Fe-4S_dom"/>
</dbReference>
<keyword evidence="4" id="KW-0411">Iron-sulfur</keyword>
<evidence type="ECO:0000259" key="5">
    <source>
        <dbReference type="PROSITE" id="PS51379"/>
    </source>
</evidence>
<proteinExistence type="predicted"/>
<dbReference type="InterPro" id="IPR017896">
    <property type="entry name" value="4Fe4S_Fe-S-bd"/>
</dbReference>
<dbReference type="Pfam" id="PF02906">
    <property type="entry name" value="Fe_hyd_lg_C"/>
    <property type="match status" value="1"/>
</dbReference>
<organism evidence="7 8">
    <name type="scientific">Clostridium malenominatum</name>
    <dbReference type="NCBI Taxonomy" id="1539"/>
    <lineage>
        <taxon>Bacteria</taxon>
        <taxon>Bacillati</taxon>
        <taxon>Bacillota</taxon>
        <taxon>Clostridia</taxon>
        <taxon>Eubacteriales</taxon>
        <taxon>Clostridiaceae</taxon>
        <taxon>Clostridium</taxon>
    </lineage>
</organism>
<dbReference type="Proteomes" id="UP001500339">
    <property type="component" value="Unassembled WGS sequence"/>
</dbReference>
<dbReference type="PROSITE" id="PS51656">
    <property type="entry name" value="4FE4S"/>
    <property type="match status" value="1"/>
</dbReference>
<dbReference type="Gene3D" id="3.30.70.20">
    <property type="match status" value="1"/>
</dbReference>
<keyword evidence="1" id="KW-0004">4Fe-4S</keyword>
<dbReference type="SUPFAM" id="SSF54862">
    <property type="entry name" value="4Fe-4S ferredoxins"/>
    <property type="match status" value="1"/>
</dbReference>
<evidence type="ECO:0000256" key="1">
    <source>
        <dbReference type="ARBA" id="ARBA00022485"/>
    </source>
</evidence>
<dbReference type="PROSITE" id="PS51379">
    <property type="entry name" value="4FE4S_FER_2"/>
    <property type="match status" value="2"/>
</dbReference>
<dbReference type="SMART" id="SM00091">
    <property type="entry name" value="PAS"/>
    <property type="match status" value="1"/>
</dbReference>
<dbReference type="PANTHER" id="PTHR11615">
    <property type="entry name" value="NITRATE, FORMATE, IRON DEHYDROGENASE"/>
    <property type="match status" value="1"/>
</dbReference>
<evidence type="ECO:0000256" key="3">
    <source>
        <dbReference type="ARBA" id="ARBA00023004"/>
    </source>
</evidence>
<dbReference type="Pfam" id="PF04060">
    <property type="entry name" value="FeS"/>
    <property type="match status" value="1"/>
</dbReference>
<dbReference type="InterPro" id="IPR004108">
    <property type="entry name" value="Fe_hydrogenase_lsu_C"/>
</dbReference>
<keyword evidence="3" id="KW-0408">Iron</keyword>
<dbReference type="SUPFAM" id="SSF55785">
    <property type="entry name" value="PYP-like sensor domain (PAS domain)"/>
    <property type="match status" value="1"/>
</dbReference>
<dbReference type="Gene3D" id="1.10.15.40">
    <property type="entry name" value="Electron transport complex subunit B, putative Fe-S cluster"/>
    <property type="match status" value="1"/>
</dbReference>
<dbReference type="InterPro" id="IPR000014">
    <property type="entry name" value="PAS"/>
</dbReference>
<feature type="domain" description="4Fe-4S ferredoxin-type" evidence="5">
    <location>
        <begin position="2"/>
        <end position="30"/>
    </location>
</feature>
<feature type="domain" description="4Fe-4S ferredoxin-type" evidence="5">
    <location>
        <begin position="31"/>
        <end position="60"/>
    </location>
</feature>
<comment type="caution">
    <text evidence="7">The sequence shown here is derived from an EMBL/GenBank/DDBJ whole genome shotgun (WGS) entry which is preliminary data.</text>
</comment>
<evidence type="ECO:0000313" key="8">
    <source>
        <dbReference type="Proteomes" id="UP001500339"/>
    </source>
</evidence>
<dbReference type="CDD" id="cd00130">
    <property type="entry name" value="PAS"/>
    <property type="match status" value="1"/>
</dbReference>
<feature type="domain" description="4Fe-4S" evidence="6">
    <location>
        <begin position="355"/>
        <end position="417"/>
    </location>
</feature>
<dbReference type="Pfam" id="PF13237">
    <property type="entry name" value="Fer4_10"/>
    <property type="match status" value="1"/>
</dbReference>